<accession>A0AAD9R8H3</accession>
<evidence type="ECO:0000256" key="1">
    <source>
        <dbReference type="SAM" id="MobiDB-lite"/>
    </source>
</evidence>
<gene>
    <name evidence="2" type="ORF">KPH14_013137</name>
</gene>
<proteinExistence type="predicted"/>
<organism evidence="2 3">
    <name type="scientific">Odynerus spinipes</name>
    <dbReference type="NCBI Taxonomy" id="1348599"/>
    <lineage>
        <taxon>Eukaryota</taxon>
        <taxon>Metazoa</taxon>
        <taxon>Ecdysozoa</taxon>
        <taxon>Arthropoda</taxon>
        <taxon>Hexapoda</taxon>
        <taxon>Insecta</taxon>
        <taxon>Pterygota</taxon>
        <taxon>Neoptera</taxon>
        <taxon>Endopterygota</taxon>
        <taxon>Hymenoptera</taxon>
        <taxon>Apocrita</taxon>
        <taxon>Aculeata</taxon>
        <taxon>Vespoidea</taxon>
        <taxon>Vespidae</taxon>
        <taxon>Eumeninae</taxon>
        <taxon>Odynerus</taxon>
    </lineage>
</organism>
<comment type="caution">
    <text evidence="2">The sequence shown here is derived from an EMBL/GenBank/DDBJ whole genome shotgun (WGS) entry which is preliminary data.</text>
</comment>
<sequence>MIVDTRCNLSTSLRSWSEADDETNCGIDVNDTLGNLFDAINCATKPRNAKRLVMGEVCIRSEHKNEEAKFTKQNQQEEPTKNNP</sequence>
<reference evidence="2" key="2">
    <citation type="journal article" date="2023" name="Commun. Biol.">
        <title>Intrasexual cuticular hydrocarbon dimorphism in a wasp sheds light on hydrocarbon biosynthesis genes in Hymenoptera.</title>
        <authorList>
            <person name="Moris V.C."/>
            <person name="Podsiadlowski L."/>
            <person name="Martin S."/>
            <person name="Oeyen J.P."/>
            <person name="Donath A."/>
            <person name="Petersen M."/>
            <person name="Wilbrandt J."/>
            <person name="Misof B."/>
            <person name="Liedtke D."/>
            <person name="Thamm M."/>
            <person name="Scheiner R."/>
            <person name="Schmitt T."/>
            <person name="Niehuis O."/>
        </authorList>
    </citation>
    <scope>NUCLEOTIDE SEQUENCE</scope>
    <source>
        <strain evidence="2">GBR_01_08_01A</strain>
    </source>
</reference>
<feature type="compositionally biased region" description="Polar residues" evidence="1">
    <location>
        <begin position="71"/>
        <end position="84"/>
    </location>
</feature>
<evidence type="ECO:0000313" key="3">
    <source>
        <dbReference type="Proteomes" id="UP001258017"/>
    </source>
</evidence>
<keyword evidence="3" id="KW-1185">Reference proteome</keyword>
<feature type="region of interest" description="Disordered" evidence="1">
    <location>
        <begin position="64"/>
        <end position="84"/>
    </location>
</feature>
<dbReference type="Proteomes" id="UP001258017">
    <property type="component" value="Unassembled WGS sequence"/>
</dbReference>
<name>A0AAD9R8H3_9HYME</name>
<dbReference type="EMBL" id="JAIFRP010004949">
    <property type="protein sequence ID" value="KAK2574778.1"/>
    <property type="molecule type" value="Genomic_DNA"/>
</dbReference>
<protein>
    <submittedName>
        <fullName evidence="2">Uncharacterized protein</fullName>
    </submittedName>
</protein>
<reference evidence="2" key="1">
    <citation type="submission" date="2021-08" db="EMBL/GenBank/DDBJ databases">
        <authorList>
            <person name="Misof B."/>
            <person name="Oliver O."/>
            <person name="Podsiadlowski L."/>
            <person name="Donath A."/>
            <person name="Peters R."/>
            <person name="Mayer C."/>
            <person name="Rust J."/>
            <person name="Gunkel S."/>
            <person name="Lesny P."/>
            <person name="Martin S."/>
            <person name="Oeyen J.P."/>
            <person name="Petersen M."/>
            <person name="Panagiotis P."/>
            <person name="Wilbrandt J."/>
            <person name="Tanja T."/>
        </authorList>
    </citation>
    <scope>NUCLEOTIDE SEQUENCE</scope>
    <source>
        <strain evidence="2">GBR_01_08_01A</strain>
        <tissue evidence="2">Thorax + abdomen</tissue>
    </source>
</reference>
<feature type="non-terminal residue" evidence="2">
    <location>
        <position position="84"/>
    </location>
</feature>
<evidence type="ECO:0000313" key="2">
    <source>
        <dbReference type="EMBL" id="KAK2574778.1"/>
    </source>
</evidence>
<dbReference type="AlphaFoldDB" id="A0AAD9R8H3"/>